<dbReference type="Pfam" id="PF00246">
    <property type="entry name" value="Peptidase_M14"/>
    <property type="match status" value="1"/>
</dbReference>
<feature type="domain" description="Peptidase M14" evidence="4">
    <location>
        <begin position="129"/>
        <end position="211"/>
    </location>
</feature>
<comment type="caution">
    <text evidence="3">Lacks conserved residue(s) required for the propagation of feature annotation.</text>
</comment>
<comment type="similarity">
    <text evidence="2 3">Belongs to the peptidase M14 family.</text>
</comment>
<reference evidence="5" key="1">
    <citation type="submission" date="2020-11" db="EMBL/GenBank/DDBJ databases">
        <authorList>
            <person name="Tran Van P."/>
        </authorList>
    </citation>
    <scope>NUCLEOTIDE SEQUENCE</scope>
</reference>
<dbReference type="PANTHER" id="PTHR11705:SF89">
    <property type="entry name" value="PEPTIDASE M14 CARBOXYPEPTIDASE A DOMAIN-CONTAINING PROTEIN"/>
    <property type="match status" value="1"/>
</dbReference>
<protein>
    <recommendedName>
        <fullName evidence="4">Peptidase M14 domain-containing protein</fullName>
    </recommendedName>
</protein>
<evidence type="ECO:0000256" key="1">
    <source>
        <dbReference type="ARBA" id="ARBA00001947"/>
    </source>
</evidence>
<evidence type="ECO:0000256" key="2">
    <source>
        <dbReference type="ARBA" id="ARBA00005988"/>
    </source>
</evidence>
<gene>
    <name evidence="5" type="ORF">TTEB3V08_LOCUS8262</name>
</gene>
<sequence>MRSIPLSLLGLQDEERPSFPLLGLQDEEHPSLPLLGLQDEERPSLILLGLQDEERPSDREGKSLVPSSVVYCYKIVCCYSVVCCYKIVCCNSVVCCYKIKAIVSQNPKLSKEQRTELRESKGHDMTFQRYHRYADMLRYIEHLTIAFSHLVEVVTIGKTNEGVALKVVKVSSGSAFPEEGTVKPAVWIDGDVEGRTEFLQMLKVELSSSRC</sequence>
<evidence type="ECO:0000256" key="3">
    <source>
        <dbReference type="PROSITE-ProRule" id="PRU01379"/>
    </source>
</evidence>
<accession>A0A7R9IKZ8</accession>
<dbReference type="PROSITE" id="PS52035">
    <property type="entry name" value="PEPTIDASE_M14"/>
    <property type="match status" value="1"/>
</dbReference>
<evidence type="ECO:0000259" key="4">
    <source>
        <dbReference type="PROSITE" id="PS52035"/>
    </source>
</evidence>
<dbReference type="InterPro" id="IPR000834">
    <property type="entry name" value="Peptidase_M14"/>
</dbReference>
<evidence type="ECO:0000313" key="5">
    <source>
        <dbReference type="EMBL" id="CAD7460328.1"/>
    </source>
</evidence>
<dbReference type="GO" id="GO:0004181">
    <property type="term" value="F:metallocarboxypeptidase activity"/>
    <property type="evidence" value="ECO:0007669"/>
    <property type="project" value="InterPro"/>
</dbReference>
<dbReference type="AlphaFoldDB" id="A0A7R9IKZ8"/>
<dbReference type="SUPFAM" id="SSF53187">
    <property type="entry name" value="Zn-dependent exopeptidases"/>
    <property type="match status" value="1"/>
</dbReference>
<name>A0A7R9IKZ8_9NEOP</name>
<dbReference type="GO" id="GO:0008270">
    <property type="term" value="F:zinc ion binding"/>
    <property type="evidence" value="ECO:0007669"/>
    <property type="project" value="InterPro"/>
</dbReference>
<dbReference type="Gene3D" id="3.40.630.10">
    <property type="entry name" value="Zn peptidases"/>
    <property type="match status" value="1"/>
</dbReference>
<proteinExistence type="inferred from homology"/>
<dbReference type="PANTHER" id="PTHR11705">
    <property type="entry name" value="PROTEASE FAMILY M14 CARBOXYPEPTIDASE A,B"/>
    <property type="match status" value="1"/>
</dbReference>
<organism evidence="5">
    <name type="scientific">Timema tahoe</name>
    <dbReference type="NCBI Taxonomy" id="61484"/>
    <lineage>
        <taxon>Eukaryota</taxon>
        <taxon>Metazoa</taxon>
        <taxon>Ecdysozoa</taxon>
        <taxon>Arthropoda</taxon>
        <taxon>Hexapoda</taxon>
        <taxon>Insecta</taxon>
        <taxon>Pterygota</taxon>
        <taxon>Neoptera</taxon>
        <taxon>Polyneoptera</taxon>
        <taxon>Phasmatodea</taxon>
        <taxon>Timematodea</taxon>
        <taxon>Timematoidea</taxon>
        <taxon>Timematidae</taxon>
        <taxon>Timema</taxon>
    </lineage>
</organism>
<dbReference type="GO" id="GO:0005615">
    <property type="term" value="C:extracellular space"/>
    <property type="evidence" value="ECO:0007669"/>
    <property type="project" value="TreeGrafter"/>
</dbReference>
<comment type="cofactor">
    <cofactor evidence="1">
        <name>Zn(2+)</name>
        <dbReference type="ChEBI" id="CHEBI:29105"/>
    </cofactor>
</comment>
<dbReference type="GO" id="GO:0006508">
    <property type="term" value="P:proteolysis"/>
    <property type="evidence" value="ECO:0007669"/>
    <property type="project" value="InterPro"/>
</dbReference>
<dbReference type="EMBL" id="OE003609">
    <property type="protein sequence ID" value="CAD7460328.1"/>
    <property type="molecule type" value="Genomic_DNA"/>
</dbReference>